<dbReference type="PANTHER" id="PTHR33164">
    <property type="entry name" value="TRANSCRIPTIONAL REGULATOR, MARR FAMILY"/>
    <property type="match status" value="1"/>
</dbReference>
<dbReference type="InterPro" id="IPR036390">
    <property type="entry name" value="WH_DNA-bd_sf"/>
</dbReference>
<dbReference type="STRING" id="1993.SAMN04489713_103529"/>
<sequence length="174" mass="19078">MQVDEGARRDDIDAVAETWRRDGLTEPLIAMLELGKRAGRIATLVQQALRGPLAELGLTYAEFEVLTVLRREGEPYRLRPSELTRSAFLTSGGTSNVLQRLQKAGLVEREANAGDARSRFVQLTDEGLRVTEQGLAASGAAHEEAMAGVPPQDVRDAADALREILLVVGKRRFR</sequence>
<dbReference type="SMART" id="SM00347">
    <property type="entry name" value="HTH_MARR"/>
    <property type="match status" value="1"/>
</dbReference>
<dbReference type="Pfam" id="PF12802">
    <property type="entry name" value="MarR_2"/>
    <property type="match status" value="1"/>
</dbReference>
<dbReference type="GO" id="GO:0003700">
    <property type="term" value="F:DNA-binding transcription factor activity"/>
    <property type="evidence" value="ECO:0007669"/>
    <property type="project" value="InterPro"/>
</dbReference>
<dbReference type="EMBL" id="FOVH01000003">
    <property type="protein sequence ID" value="SFN95136.1"/>
    <property type="molecule type" value="Genomic_DNA"/>
</dbReference>
<reference evidence="2 3" key="1">
    <citation type="submission" date="2016-10" db="EMBL/GenBank/DDBJ databases">
        <authorList>
            <person name="de Groot N.N."/>
        </authorList>
    </citation>
    <scope>NUCLEOTIDE SEQUENCE [LARGE SCALE GENOMIC DNA]</scope>
    <source>
        <strain evidence="2 3">DSM 43067</strain>
    </source>
</reference>
<dbReference type="PRINTS" id="PR00598">
    <property type="entry name" value="HTHMARR"/>
</dbReference>
<organism evidence="2 3">
    <name type="scientific">Actinomadura madurae</name>
    <dbReference type="NCBI Taxonomy" id="1993"/>
    <lineage>
        <taxon>Bacteria</taxon>
        <taxon>Bacillati</taxon>
        <taxon>Actinomycetota</taxon>
        <taxon>Actinomycetes</taxon>
        <taxon>Streptosporangiales</taxon>
        <taxon>Thermomonosporaceae</taxon>
        <taxon>Actinomadura</taxon>
    </lineage>
</organism>
<dbReference type="InterPro" id="IPR036388">
    <property type="entry name" value="WH-like_DNA-bd_sf"/>
</dbReference>
<proteinExistence type="predicted"/>
<dbReference type="RefSeq" id="WP_143118375.1">
    <property type="nucleotide sequence ID" value="NZ_CP083237.1"/>
</dbReference>
<dbReference type="OrthoDB" id="3237509at2"/>
<dbReference type="PANTHER" id="PTHR33164:SF104">
    <property type="entry name" value="TRANSCRIPTIONAL REGULATORY PROTEIN"/>
    <property type="match status" value="1"/>
</dbReference>
<dbReference type="PROSITE" id="PS50995">
    <property type="entry name" value="HTH_MARR_2"/>
    <property type="match status" value="1"/>
</dbReference>
<evidence type="ECO:0000313" key="3">
    <source>
        <dbReference type="Proteomes" id="UP000183413"/>
    </source>
</evidence>
<feature type="domain" description="HTH marR-type" evidence="1">
    <location>
        <begin position="25"/>
        <end position="166"/>
    </location>
</feature>
<dbReference type="AlphaFoldDB" id="A0A1I5D7Q0"/>
<dbReference type="Gene3D" id="1.10.10.10">
    <property type="entry name" value="Winged helix-like DNA-binding domain superfamily/Winged helix DNA-binding domain"/>
    <property type="match status" value="1"/>
</dbReference>
<accession>A0A1I5D7Q0</accession>
<dbReference type="SUPFAM" id="SSF46785">
    <property type="entry name" value="Winged helix' DNA-binding domain"/>
    <property type="match status" value="1"/>
</dbReference>
<dbReference type="Proteomes" id="UP000183413">
    <property type="component" value="Unassembled WGS sequence"/>
</dbReference>
<dbReference type="GO" id="GO:0006950">
    <property type="term" value="P:response to stress"/>
    <property type="evidence" value="ECO:0007669"/>
    <property type="project" value="TreeGrafter"/>
</dbReference>
<evidence type="ECO:0000313" key="2">
    <source>
        <dbReference type="EMBL" id="SFN95136.1"/>
    </source>
</evidence>
<keyword evidence="3" id="KW-1185">Reference proteome</keyword>
<keyword evidence="2" id="KW-0238">DNA-binding</keyword>
<evidence type="ECO:0000259" key="1">
    <source>
        <dbReference type="PROSITE" id="PS50995"/>
    </source>
</evidence>
<dbReference type="InParanoid" id="A0A1I5D7Q0"/>
<dbReference type="InterPro" id="IPR039422">
    <property type="entry name" value="MarR/SlyA-like"/>
</dbReference>
<dbReference type="GeneID" id="99651238"/>
<protein>
    <submittedName>
        <fullName evidence="2">DNA-binding transcriptional regulator, MarR family</fullName>
    </submittedName>
</protein>
<dbReference type="InterPro" id="IPR000835">
    <property type="entry name" value="HTH_MarR-typ"/>
</dbReference>
<dbReference type="GO" id="GO:0003677">
    <property type="term" value="F:DNA binding"/>
    <property type="evidence" value="ECO:0007669"/>
    <property type="project" value="UniProtKB-KW"/>
</dbReference>
<name>A0A1I5D7Q0_9ACTN</name>
<dbReference type="eggNOG" id="COG1846">
    <property type="taxonomic scope" value="Bacteria"/>
</dbReference>
<gene>
    <name evidence="2" type="ORF">SAMN04489713_103529</name>
</gene>